<keyword evidence="14" id="KW-1185">Reference proteome</keyword>
<dbReference type="GO" id="GO:0034246">
    <property type="term" value="F:mitochondrial transcription factor activity"/>
    <property type="evidence" value="ECO:0007669"/>
    <property type="project" value="TreeGrafter"/>
</dbReference>
<dbReference type="InterPro" id="IPR020598">
    <property type="entry name" value="rRNA_Ade_methylase_Trfase_N"/>
</dbReference>
<keyword evidence="10" id="KW-0804">Transcription</keyword>
<evidence type="ECO:0000259" key="13">
    <source>
        <dbReference type="SMART" id="SM00650"/>
    </source>
</evidence>
<feature type="binding site" evidence="11">
    <location>
        <position position="105"/>
    </location>
    <ligand>
        <name>S-adenosyl-L-methionine</name>
        <dbReference type="ChEBI" id="CHEBI:59789"/>
    </ligand>
</feature>
<dbReference type="SMART" id="SM00650">
    <property type="entry name" value="rADc"/>
    <property type="match status" value="1"/>
</dbReference>
<reference evidence="15" key="1">
    <citation type="submission" date="2025-08" db="UniProtKB">
        <authorList>
            <consortium name="RefSeq"/>
        </authorList>
    </citation>
    <scope>IDENTIFICATION</scope>
    <source>
        <tissue evidence="15">Tentacle</tissue>
    </source>
</reference>
<dbReference type="GO" id="GO:0005759">
    <property type="term" value="C:mitochondrial matrix"/>
    <property type="evidence" value="ECO:0007669"/>
    <property type="project" value="TreeGrafter"/>
</dbReference>
<dbReference type="InParanoid" id="A0A6P8IVV4"/>
<dbReference type="SUPFAM" id="SSF53335">
    <property type="entry name" value="S-adenosyl-L-methionine-dependent methyltransferases"/>
    <property type="match status" value="1"/>
</dbReference>
<evidence type="ECO:0000256" key="4">
    <source>
        <dbReference type="ARBA" id="ARBA00022679"/>
    </source>
</evidence>
<dbReference type="PANTHER" id="PTHR11727">
    <property type="entry name" value="DIMETHYLADENOSINE TRANSFERASE"/>
    <property type="match status" value="1"/>
</dbReference>
<evidence type="ECO:0000256" key="1">
    <source>
        <dbReference type="ARBA" id="ARBA00004173"/>
    </source>
</evidence>
<dbReference type="FunCoup" id="A0A6P8IVV4">
    <property type="interactions" value="888"/>
</dbReference>
<evidence type="ECO:0000313" key="15">
    <source>
        <dbReference type="RefSeq" id="XP_031570225.1"/>
    </source>
</evidence>
<keyword evidence="7" id="KW-0809">Transit peptide</keyword>
<evidence type="ECO:0000256" key="8">
    <source>
        <dbReference type="ARBA" id="ARBA00023015"/>
    </source>
</evidence>
<keyword evidence="9" id="KW-0496">Mitochondrion</keyword>
<evidence type="ECO:0000256" key="7">
    <source>
        <dbReference type="ARBA" id="ARBA00022946"/>
    </source>
</evidence>
<keyword evidence="6 11" id="KW-0694">RNA-binding</keyword>
<dbReference type="GO" id="GO:0003723">
    <property type="term" value="F:RNA binding"/>
    <property type="evidence" value="ECO:0007669"/>
    <property type="project" value="UniProtKB-UniRule"/>
</dbReference>
<accession>A0A6P8IVV4</accession>
<evidence type="ECO:0000313" key="14">
    <source>
        <dbReference type="Proteomes" id="UP000515163"/>
    </source>
</evidence>
<dbReference type="KEGG" id="aten:116304607"/>
<protein>
    <recommendedName>
        <fullName evidence="12">rRNA adenine N(6)-methyltransferase</fullName>
        <ecNumber evidence="12">2.1.1.-</ecNumber>
    </recommendedName>
</protein>
<dbReference type="GeneID" id="116304607"/>
<feature type="binding site" evidence="11">
    <location>
        <position position="132"/>
    </location>
    <ligand>
        <name>S-adenosyl-L-methionine</name>
        <dbReference type="ChEBI" id="CHEBI:59789"/>
    </ligand>
</feature>
<keyword evidence="2 12" id="KW-0698">rRNA processing</keyword>
<dbReference type="Gene3D" id="3.40.50.150">
    <property type="entry name" value="Vaccinia Virus protein VP39"/>
    <property type="match status" value="1"/>
</dbReference>
<dbReference type="OrthoDB" id="9895503at2759"/>
<comment type="caution">
    <text evidence="11">Lacks conserved residue(s) required for the propagation of feature annotation.</text>
</comment>
<dbReference type="RefSeq" id="XP_031570225.1">
    <property type="nucleotide sequence ID" value="XM_031714365.1"/>
</dbReference>
<evidence type="ECO:0000256" key="2">
    <source>
        <dbReference type="ARBA" id="ARBA00022552"/>
    </source>
</evidence>
<feature type="binding site" evidence="11">
    <location>
        <position position="57"/>
    </location>
    <ligand>
        <name>S-adenosyl-L-methionine</name>
        <dbReference type="ChEBI" id="CHEBI:59789"/>
    </ligand>
</feature>
<dbReference type="GO" id="GO:0006391">
    <property type="term" value="P:transcription initiation at mitochondrial promoter"/>
    <property type="evidence" value="ECO:0007669"/>
    <property type="project" value="TreeGrafter"/>
</dbReference>
<evidence type="ECO:0000256" key="3">
    <source>
        <dbReference type="ARBA" id="ARBA00022603"/>
    </source>
</evidence>
<dbReference type="InterPro" id="IPR029063">
    <property type="entry name" value="SAM-dependent_MTases_sf"/>
</dbReference>
<dbReference type="PROSITE" id="PS51689">
    <property type="entry name" value="SAM_RNA_A_N6_MT"/>
    <property type="match status" value="1"/>
</dbReference>
<keyword evidence="4 11" id="KW-0808">Transferase</keyword>
<keyword evidence="3 11" id="KW-0489">Methyltransferase</keyword>
<evidence type="ECO:0000256" key="10">
    <source>
        <dbReference type="ARBA" id="ARBA00023163"/>
    </source>
</evidence>
<dbReference type="InterPro" id="IPR001737">
    <property type="entry name" value="KsgA/Erm"/>
</dbReference>
<name>A0A6P8IVV4_ACTTE</name>
<dbReference type="PANTHER" id="PTHR11727:SF13">
    <property type="entry name" value="DIMETHYLADENOSINE TRANSFERASE 2, MITOCHONDRIAL"/>
    <property type="match status" value="1"/>
</dbReference>
<sequence length="371" mass="42369">MAATTRGCVTWSLSKLTRKFLHKNNLKTLKNSTYCTRAALVEKYNLKRRSNTVKNYKYFTEKNVAERVAKVLDVEGKLVIETSPGPGLLSRELVKCGARKVVGLEPEKRFLPRLREIQNEVGERNFEPLFADFAKIDPHLIPDQNTTKPRVCREPAIASKELFKDFEPVSWDSDQIPVKFVGIEGGKTIASTTKVLISYLARIPTRESIFEMGRCELAFFYTEDRLERLLARPGSRYYNRLAIMAAIFCDINVLHREPCSSFDPFFRKDSRSDLHLVSIVPKKNIKVSIPADSLPIIGYFIRILMIKPKQPLVTALEGISPGCHDIVRQLGWSSDIRACDLTPEEYGLLINEFFHWDANSSLEFFYSIGRP</sequence>
<evidence type="ECO:0000256" key="11">
    <source>
        <dbReference type="PROSITE-ProRule" id="PRU01026"/>
    </source>
</evidence>
<dbReference type="Proteomes" id="UP000515163">
    <property type="component" value="Unplaced"/>
</dbReference>
<evidence type="ECO:0000256" key="12">
    <source>
        <dbReference type="RuleBase" id="RU362106"/>
    </source>
</evidence>
<proteinExistence type="inferred from homology"/>
<gene>
    <name evidence="15" type="primary">LOC116304607</name>
</gene>
<evidence type="ECO:0000256" key="6">
    <source>
        <dbReference type="ARBA" id="ARBA00022884"/>
    </source>
</evidence>
<dbReference type="GO" id="GO:0000179">
    <property type="term" value="F:rRNA (adenine-N6,N6-)-dimethyltransferase activity"/>
    <property type="evidence" value="ECO:0007669"/>
    <property type="project" value="UniProtKB-UniRule"/>
</dbReference>
<comment type="subcellular location">
    <subcellularLocation>
        <location evidence="1">Mitochondrion</location>
    </subcellularLocation>
</comment>
<keyword evidence="8" id="KW-0805">Transcription regulation</keyword>
<organism evidence="14 15">
    <name type="scientific">Actinia tenebrosa</name>
    <name type="common">Australian red waratah sea anemone</name>
    <dbReference type="NCBI Taxonomy" id="6105"/>
    <lineage>
        <taxon>Eukaryota</taxon>
        <taxon>Metazoa</taxon>
        <taxon>Cnidaria</taxon>
        <taxon>Anthozoa</taxon>
        <taxon>Hexacorallia</taxon>
        <taxon>Actiniaria</taxon>
        <taxon>Actiniidae</taxon>
        <taxon>Actinia</taxon>
    </lineage>
</organism>
<evidence type="ECO:0000256" key="9">
    <source>
        <dbReference type="ARBA" id="ARBA00023128"/>
    </source>
</evidence>
<dbReference type="EC" id="2.1.1.-" evidence="12"/>
<dbReference type="AlphaFoldDB" id="A0A6P8IVV4"/>
<dbReference type="Pfam" id="PF00398">
    <property type="entry name" value="RrnaAD"/>
    <property type="match status" value="1"/>
</dbReference>
<feature type="domain" description="Ribosomal RNA adenine methylase transferase N-terminal" evidence="13">
    <location>
        <begin position="64"/>
        <end position="283"/>
    </location>
</feature>
<comment type="similarity">
    <text evidence="11 12">Belongs to the class I-like SAM-binding methyltransferase superfamily. rRNA adenine N(6)-methyltransferase family.</text>
</comment>
<keyword evidence="5 11" id="KW-0949">S-adenosyl-L-methionine</keyword>
<evidence type="ECO:0000256" key="5">
    <source>
        <dbReference type="ARBA" id="ARBA00022691"/>
    </source>
</evidence>